<dbReference type="GO" id="GO:0016209">
    <property type="term" value="F:antioxidant activity"/>
    <property type="evidence" value="ECO:0007669"/>
    <property type="project" value="InterPro"/>
</dbReference>
<gene>
    <name evidence="4" type="ORF">DEO27_031255</name>
</gene>
<feature type="compositionally biased region" description="Polar residues" evidence="2">
    <location>
        <begin position="99"/>
        <end position="115"/>
    </location>
</feature>
<dbReference type="PANTHER" id="PTHR42852:SF17">
    <property type="entry name" value="THIOREDOXIN-LIKE PROTEIN HI_1115"/>
    <property type="match status" value="1"/>
</dbReference>
<reference evidence="4" key="1">
    <citation type="submission" date="2019-08" db="EMBL/GenBank/DDBJ databases">
        <title>Comparative genome analysis confer to the adaptation heavy metal polluted environment.</title>
        <authorList>
            <person name="Li Y."/>
        </authorList>
    </citation>
    <scope>NUCLEOTIDE SEQUENCE [LARGE SCALE GENOMIC DNA]</scope>
    <source>
        <strain evidence="4">P1</strain>
    </source>
</reference>
<dbReference type="AlphaFoldDB" id="A0A5C1I8V2"/>
<dbReference type="RefSeq" id="WP_112573279.1">
    <property type="nucleotide sequence ID" value="NZ_CP043450.1"/>
</dbReference>
<dbReference type="EMBL" id="CP043450">
    <property type="protein sequence ID" value="QEM14304.1"/>
    <property type="molecule type" value="Genomic_DNA"/>
</dbReference>
<evidence type="ECO:0000313" key="4">
    <source>
        <dbReference type="EMBL" id="QEM14304.1"/>
    </source>
</evidence>
<dbReference type="InterPro" id="IPR017937">
    <property type="entry name" value="Thioredoxin_CS"/>
</dbReference>
<dbReference type="InterPro" id="IPR000866">
    <property type="entry name" value="AhpC/TSA"/>
</dbReference>
<evidence type="ECO:0000256" key="1">
    <source>
        <dbReference type="ARBA" id="ARBA00023284"/>
    </source>
</evidence>
<keyword evidence="1" id="KW-0676">Redox-active center</keyword>
<evidence type="ECO:0000259" key="3">
    <source>
        <dbReference type="PROSITE" id="PS51352"/>
    </source>
</evidence>
<dbReference type="Proteomes" id="UP000251402">
    <property type="component" value="Chromosome"/>
</dbReference>
<dbReference type="CDD" id="cd02966">
    <property type="entry name" value="TlpA_like_family"/>
    <property type="match status" value="1"/>
</dbReference>
<dbReference type="Pfam" id="PF00578">
    <property type="entry name" value="AhpC-TSA"/>
    <property type="match status" value="1"/>
</dbReference>
<dbReference type="PANTHER" id="PTHR42852">
    <property type="entry name" value="THIOL:DISULFIDE INTERCHANGE PROTEIN DSBE"/>
    <property type="match status" value="1"/>
</dbReference>
<dbReference type="KEGG" id="mrub:DEO27_031255"/>
<dbReference type="InterPro" id="IPR036249">
    <property type="entry name" value="Thioredoxin-like_sf"/>
</dbReference>
<dbReference type="PROSITE" id="PS00194">
    <property type="entry name" value="THIOREDOXIN_1"/>
    <property type="match status" value="1"/>
</dbReference>
<keyword evidence="5" id="KW-1185">Reference proteome</keyword>
<dbReference type="SUPFAM" id="SSF52833">
    <property type="entry name" value="Thioredoxin-like"/>
    <property type="match status" value="1"/>
</dbReference>
<dbReference type="GO" id="GO:0016491">
    <property type="term" value="F:oxidoreductase activity"/>
    <property type="evidence" value="ECO:0007669"/>
    <property type="project" value="InterPro"/>
</dbReference>
<evidence type="ECO:0000256" key="2">
    <source>
        <dbReference type="SAM" id="MobiDB-lite"/>
    </source>
</evidence>
<feature type="region of interest" description="Disordered" evidence="2">
    <location>
        <begin position="99"/>
        <end position="123"/>
    </location>
</feature>
<dbReference type="InterPro" id="IPR050553">
    <property type="entry name" value="Thioredoxin_ResA/DsbE_sf"/>
</dbReference>
<dbReference type="Gene3D" id="3.40.30.10">
    <property type="entry name" value="Glutaredoxin"/>
    <property type="match status" value="1"/>
</dbReference>
<feature type="domain" description="Thioredoxin" evidence="3">
    <location>
        <begin position="138"/>
        <end position="277"/>
    </location>
</feature>
<dbReference type="PROSITE" id="PS51352">
    <property type="entry name" value="THIOREDOXIN_2"/>
    <property type="match status" value="1"/>
</dbReference>
<accession>A0A5C1I8V2</accession>
<dbReference type="InterPro" id="IPR013766">
    <property type="entry name" value="Thioredoxin_domain"/>
</dbReference>
<evidence type="ECO:0000313" key="5">
    <source>
        <dbReference type="Proteomes" id="UP000251402"/>
    </source>
</evidence>
<sequence length="277" mass="31943">MKLILNHIMKYFTLLLFLIALSFNSWAQDSLLHKVVKRSFNIDNHSVVKDSTGKLFTYKEWSDLMRTRKYVLWPENMEDANTAFILKKKDTRQVQYINSETAAPSAGTPANTPKQLSPEEAKEQYMASLPKPYESSYFNTGEVMEPFSTHDINGNKIKLKDLRGKVVVLNFWFIGCPACMQEIPELNKLVDDYKNNTNVVFLAIALDDRYDLKKFLKQTEFKYDIIDDGRYIASGYKIGLYPTSVILDKEGKVAFHTVGFAVNSPYWMRKTINEGLK</sequence>
<organism evidence="4 5">
    <name type="scientific">Mucilaginibacter rubeus</name>
    <dbReference type="NCBI Taxonomy" id="2027860"/>
    <lineage>
        <taxon>Bacteria</taxon>
        <taxon>Pseudomonadati</taxon>
        <taxon>Bacteroidota</taxon>
        <taxon>Sphingobacteriia</taxon>
        <taxon>Sphingobacteriales</taxon>
        <taxon>Sphingobacteriaceae</taxon>
        <taxon>Mucilaginibacter</taxon>
    </lineage>
</organism>
<protein>
    <submittedName>
        <fullName evidence="4">TlpA family protein disulfide reductase</fullName>
    </submittedName>
</protein>
<proteinExistence type="predicted"/>
<dbReference type="OrthoDB" id="9815205at2"/>
<name>A0A5C1I8V2_9SPHI</name>